<name>A0A1I6D4B1_9PSEU</name>
<keyword evidence="2" id="KW-1185">Reference proteome</keyword>
<proteinExistence type="predicted"/>
<evidence type="ECO:0000313" key="1">
    <source>
        <dbReference type="EMBL" id="SFR00147.1"/>
    </source>
</evidence>
<dbReference type="Proteomes" id="UP000198583">
    <property type="component" value="Unassembled WGS sequence"/>
</dbReference>
<sequence>MLGARRCSQFAPTPCSQVARRAVVGRSPSDRAYAEISGQRTRRVGLVSDLGVTVDEGDAEVVQDEFLVDSAGELHAPPPPARALVCHALPVLSSCSNLGALSASRRASASSWASRAAAWTRSWPTKWARFRRCCWPEPSCTSATRMGTHGPTTLLCRRRRFLRRLAAARVRGLRLLRLHVRHHVRDFERGGEGPATRVRVLTHSVLSFVCKTVTLGIAIGVVTGK</sequence>
<gene>
    <name evidence="1" type="ORF">SAMN04488564_1011026</name>
</gene>
<organism evidence="1 2">
    <name type="scientific">Lentzea waywayandensis</name>
    <dbReference type="NCBI Taxonomy" id="84724"/>
    <lineage>
        <taxon>Bacteria</taxon>
        <taxon>Bacillati</taxon>
        <taxon>Actinomycetota</taxon>
        <taxon>Actinomycetes</taxon>
        <taxon>Pseudonocardiales</taxon>
        <taxon>Pseudonocardiaceae</taxon>
        <taxon>Lentzea</taxon>
    </lineage>
</organism>
<reference evidence="2" key="1">
    <citation type="submission" date="2016-10" db="EMBL/GenBank/DDBJ databases">
        <authorList>
            <person name="Varghese N."/>
            <person name="Submissions S."/>
        </authorList>
    </citation>
    <scope>NUCLEOTIDE SEQUENCE [LARGE SCALE GENOMIC DNA]</scope>
    <source>
        <strain evidence="2">DSM 44232</strain>
    </source>
</reference>
<dbReference type="AlphaFoldDB" id="A0A1I6D4B1"/>
<evidence type="ECO:0000313" key="2">
    <source>
        <dbReference type="Proteomes" id="UP000198583"/>
    </source>
</evidence>
<accession>A0A1I6D4B1</accession>
<protein>
    <submittedName>
        <fullName evidence="1">Uncharacterized protein</fullName>
    </submittedName>
</protein>
<dbReference type="EMBL" id="FOYL01000001">
    <property type="protein sequence ID" value="SFR00147.1"/>
    <property type="molecule type" value="Genomic_DNA"/>
</dbReference>